<evidence type="ECO:0000256" key="7">
    <source>
        <dbReference type="ARBA" id="ARBA00023180"/>
    </source>
</evidence>
<dbReference type="PANTHER" id="PTHR33562">
    <property type="entry name" value="ATILLA, ISOFORM B-RELATED-RELATED"/>
    <property type="match status" value="1"/>
</dbReference>
<dbReference type="GO" id="GO:0030431">
    <property type="term" value="P:sleep"/>
    <property type="evidence" value="ECO:0007669"/>
    <property type="project" value="InterPro"/>
</dbReference>
<evidence type="ECO:0000256" key="10">
    <source>
        <dbReference type="ARBA" id="ARBA00044524"/>
    </source>
</evidence>
<evidence type="ECO:0000256" key="5">
    <source>
        <dbReference type="ARBA" id="ARBA00023108"/>
    </source>
</evidence>
<dbReference type="EMBL" id="GEEE01013235">
    <property type="protein sequence ID" value="JAP49990.1"/>
    <property type="molecule type" value="Transcribed_RNA"/>
</dbReference>
<keyword evidence="4" id="KW-0732">Signal</keyword>
<evidence type="ECO:0000256" key="11">
    <source>
        <dbReference type="ARBA" id="ARBA00044561"/>
    </source>
</evidence>
<dbReference type="InterPro" id="IPR050975">
    <property type="entry name" value="Sleep_regulator"/>
</dbReference>
<dbReference type="GO" id="GO:0048511">
    <property type="term" value="P:rhythmic process"/>
    <property type="evidence" value="ECO:0007669"/>
    <property type="project" value="UniProtKB-KW"/>
</dbReference>
<accession>A0A0X3PF88</accession>
<feature type="transmembrane region" description="Helical" evidence="14">
    <location>
        <begin position="197"/>
        <end position="215"/>
    </location>
</feature>
<evidence type="ECO:0000256" key="8">
    <source>
        <dbReference type="ARBA" id="ARBA00031037"/>
    </source>
</evidence>
<dbReference type="Pfam" id="PF17064">
    <property type="entry name" value="QVR"/>
    <property type="match status" value="1"/>
</dbReference>
<keyword evidence="3" id="KW-1003">Cell membrane</keyword>
<dbReference type="GO" id="GO:0032222">
    <property type="term" value="P:regulation of synaptic transmission, cholinergic"/>
    <property type="evidence" value="ECO:0007669"/>
    <property type="project" value="InterPro"/>
</dbReference>
<organism evidence="15">
    <name type="scientific">Schistocephalus solidus</name>
    <name type="common">Tapeworm</name>
    <dbReference type="NCBI Taxonomy" id="70667"/>
    <lineage>
        <taxon>Eukaryota</taxon>
        <taxon>Metazoa</taxon>
        <taxon>Spiralia</taxon>
        <taxon>Lophotrochozoa</taxon>
        <taxon>Platyhelminthes</taxon>
        <taxon>Cestoda</taxon>
        <taxon>Eucestoda</taxon>
        <taxon>Diphyllobothriidea</taxon>
        <taxon>Diphyllobothriidae</taxon>
        <taxon>Schistocephalus</taxon>
    </lineage>
</organism>
<comment type="function">
    <text evidence="12">Bifunctional regulator of neuronal activity in the mushroom body, and possibly other regions of the brain, that acts as a signaling molecule required for homeostatic regulation of sleep under normal conditions and after sleep deprivation. Reduces neuronal excitability by enhancing Sh/shaker K(+) channel activity; possibly by stabilizing Sh/shaker to increase protein levels, accelerating its activation kinetics, slowing C-type inactivation and enhancing recovery from inactivation. Specifically affects the A-type K(+) current. Antagonizes nicotinic acetylcholine receptors (nAChRs) to reduce synaptic transmission, possibly by preventing their localization to the cell surface. Required for regulation of neuromuscular excitability and plasticity at neuromuscular junctions.</text>
</comment>
<dbReference type="GO" id="GO:0045121">
    <property type="term" value="C:membrane raft"/>
    <property type="evidence" value="ECO:0007669"/>
    <property type="project" value="UniProtKB-SubCell"/>
</dbReference>
<evidence type="ECO:0000256" key="3">
    <source>
        <dbReference type="ARBA" id="ARBA00022475"/>
    </source>
</evidence>
<dbReference type="InterPro" id="IPR031424">
    <property type="entry name" value="QVR-like"/>
</dbReference>
<reference evidence="15" key="1">
    <citation type="submission" date="2016-01" db="EMBL/GenBank/DDBJ databases">
        <title>Reference transcriptome for the parasite Schistocephalus solidus: insights into the molecular evolution of parasitism.</title>
        <authorList>
            <person name="Hebert F.O."/>
            <person name="Grambauer S."/>
            <person name="Barber I."/>
            <person name="Landry C.R."/>
            <person name="Aubin-Horth N."/>
        </authorList>
    </citation>
    <scope>NUCLEOTIDE SEQUENCE</scope>
</reference>
<keyword evidence="14" id="KW-0472">Membrane</keyword>
<evidence type="ECO:0000256" key="13">
    <source>
        <dbReference type="ARBA" id="ARBA00046769"/>
    </source>
</evidence>
<sequence>MRRQFYHSVTVLGLIFTSLRMSQLELNVFSHSFVPGLLYANLTPQRNIKRVLQATASYSFQAVNRLTIGKYLMSAGSFFSIPSVSATDPDAICPLRPIACVECRSDLEAYCLDPFNRSLLTFNQIRTRICDGFCVKWIRASPTEEKENVIVRTCSSNLRIKLQINLVCFQESKADDRVLCFCNQPRCNSGRALKLPFFSHILYMILVPFVTSFFTPC</sequence>
<dbReference type="AlphaFoldDB" id="A0A0X3PF88"/>
<protein>
    <recommendedName>
        <fullName evidence="10">UPAR/Ly6 domain-containing protein qvr</fullName>
    </recommendedName>
    <alternativeName>
        <fullName evidence="11">Protein quiver</fullName>
    </alternativeName>
    <alternativeName>
        <fullName evidence="8">Protein sleepless</fullName>
    </alternativeName>
</protein>
<evidence type="ECO:0000256" key="4">
    <source>
        <dbReference type="ARBA" id="ARBA00022729"/>
    </source>
</evidence>
<dbReference type="CDD" id="cd23595">
    <property type="entry name" value="TFP_LU_ECD_Qvr"/>
    <property type="match status" value="1"/>
</dbReference>
<keyword evidence="6" id="KW-1015">Disulfide bond</keyword>
<evidence type="ECO:0000256" key="12">
    <source>
        <dbReference type="ARBA" id="ARBA00045788"/>
    </source>
</evidence>
<comment type="similarity">
    <text evidence="2">Belongs to the quiver family.</text>
</comment>
<evidence type="ECO:0000256" key="2">
    <source>
        <dbReference type="ARBA" id="ARBA00010522"/>
    </source>
</evidence>
<dbReference type="PANTHER" id="PTHR33562:SF31">
    <property type="entry name" value="PROTEIN QUIVER"/>
    <property type="match status" value="1"/>
</dbReference>
<name>A0A0X3PF88_SCHSO</name>
<keyword evidence="14" id="KW-1133">Transmembrane helix</keyword>
<evidence type="ECO:0000256" key="14">
    <source>
        <dbReference type="SAM" id="Phobius"/>
    </source>
</evidence>
<evidence type="ECO:0000313" key="15">
    <source>
        <dbReference type="EMBL" id="JAP49990.1"/>
    </source>
</evidence>
<dbReference type="GO" id="GO:0005886">
    <property type="term" value="C:plasma membrane"/>
    <property type="evidence" value="ECO:0007669"/>
    <property type="project" value="UniProtKB-SubCell"/>
</dbReference>
<evidence type="ECO:0000256" key="6">
    <source>
        <dbReference type="ARBA" id="ARBA00023157"/>
    </source>
</evidence>
<comment type="subunit">
    <text evidence="13">Interacts (via loop 2 of the three-fingered Ly-6 domain) with Sh/shaker; this interaction may stabilize both components of the complex and may be required for targeting or retention of Sh/shaker to neural cell projections. Interacts (via loop 2 of the three-fingered Ly-6 domain) with nAChRalpha3 and potentially other nicotinic acetylcholine receptors; this interaction is required for antagonism of nicotinic acetylcholine receptors.</text>
</comment>
<evidence type="ECO:0000256" key="9">
    <source>
        <dbReference type="ARBA" id="ARBA00044499"/>
    </source>
</evidence>
<evidence type="ECO:0000256" key="1">
    <source>
        <dbReference type="ARBA" id="ARBA00004471"/>
    </source>
</evidence>
<comment type="subcellular location">
    <subcellularLocation>
        <location evidence="1">Cell membrane</location>
        <topology evidence="1">Lipid-anchor</topology>
        <topology evidence="1">GPI-anchor</topology>
        <orientation evidence="1">Extracellular side</orientation>
    </subcellularLocation>
    <subcellularLocation>
        <location evidence="9">Membrane raft</location>
        <topology evidence="9">Lipid-anchor</topology>
        <topology evidence="9">GPI-anchor</topology>
        <orientation evidence="9">Extracellular side</orientation>
    </subcellularLocation>
</comment>
<keyword evidence="14" id="KW-0812">Transmembrane</keyword>
<gene>
    <name evidence="15" type="primary">QVR</name>
    <name evidence="15" type="ORF">TR88626</name>
</gene>
<keyword evidence="5" id="KW-0090">Biological rhythms</keyword>
<proteinExistence type="inferred from homology"/>
<keyword evidence="7" id="KW-0325">Glycoprotein</keyword>